<keyword evidence="2" id="KW-1185">Reference proteome</keyword>
<dbReference type="Gene3D" id="3.10.100.10">
    <property type="entry name" value="Mannose-Binding Protein A, subunit A"/>
    <property type="match status" value="1"/>
</dbReference>
<sequence length="132" mass="15044">MFVISRQTRSEASAICTEAALGNGLVAIPTELHHAYIVSQIAMQPELRVNSSTSYNDYWTSGENVIDGVWTWSTTLQPFNYTKFWPEHNPSTGYVSLYDNRNINPSPYYDWDSRLSPETSQRSICQHFVLSS</sequence>
<evidence type="ECO:0000313" key="1">
    <source>
        <dbReference type="EMBL" id="CAH1781568.1"/>
    </source>
</evidence>
<dbReference type="InterPro" id="IPR016187">
    <property type="entry name" value="CTDL_fold"/>
</dbReference>
<comment type="caution">
    <text evidence="1">The sequence shown here is derived from an EMBL/GenBank/DDBJ whole genome shotgun (WGS) entry which is preliminary data.</text>
</comment>
<proteinExistence type="predicted"/>
<gene>
    <name evidence="1" type="ORF">OFUS_LOCUS8136</name>
</gene>
<reference evidence="1" key="1">
    <citation type="submission" date="2022-03" db="EMBL/GenBank/DDBJ databases">
        <authorList>
            <person name="Martin C."/>
        </authorList>
    </citation>
    <scope>NUCLEOTIDE SEQUENCE</scope>
</reference>
<dbReference type="AlphaFoldDB" id="A0A8S4NJ19"/>
<dbReference type="EMBL" id="CAIIXF020000004">
    <property type="protein sequence ID" value="CAH1781568.1"/>
    <property type="molecule type" value="Genomic_DNA"/>
</dbReference>
<dbReference type="OrthoDB" id="6082360at2759"/>
<dbReference type="Proteomes" id="UP000749559">
    <property type="component" value="Unassembled WGS sequence"/>
</dbReference>
<accession>A0A8S4NJ19</accession>
<dbReference type="SUPFAM" id="SSF56436">
    <property type="entry name" value="C-type lectin-like"/>
    <property type="match status" value="1"/>
</dbReference>
<organism evidence="1 2">
    <name type="scientific">Owenia fusiformis</name>
    <name type="common">Polychaete worm</name>
    <dbReference type="NCBI Taxonomy" id="6347"/>
    <lineage>
        <taxon>Eukaryota</taxon>
        <taxon>Metazoa</taxon>
        <taxon>Spiralia</taxon>
        <taxon>Lophotrochozoa</taxon>
        <taxon>Annelida</taxon>
        <taxon>Polychaeta</taxon>
        <taxon>Sedentaria</taxon>
        <taxon>Canalipalpata</taxon>
        <taxon>Sabellida</taxon>
        <taxon>Oweniida</taxon>
        <taxon>Oweniidae</taxon>
        <taxon>Owenia</taxon>
    </lineage>
</organism>
<dbReference type="CDD" id="cd00037">
    <property type="entry name" value="CLECT"/>
    <property type="match status" value="1"/>
</dbReference>
<evidence type="ECO:0008006" key="3">
    <source>
        <dbReference type="Google" id="ProtNLM"/>
    </source>
</evidence>
<dbReference type="InterPro" id="IPR016186">
    <property type="entry name" value="C-type_lectin-like/link_sf"/>
</dbReference>
<name>A0A8S4NJ19_OWEFU</name>
<protein>
    <recommendedName>
        <fullName evidence="3">C-type lectin domain-containing protein</fullName>
    </recommendedName>
</protein>
<evidence type="ECO:0000313" key="2">
    <source>
        <dbReference type="Proteomes" id="UP000749559"/>
    </source>
</evidence>